<organism evidence="1 2">
    <name type="scientific">Panagrellus redivivus</name>
    <name type="common">Microworm</name>
    <dbReference type="NCBI Taxonomy" id="6233"/>
    <lineage>
        <taxon>Eukaryota</taxon>
        <taxon>Metazoa</taxon>
        <taxon>Ecdysozoa</taxon>
        <taxon>Nematoda</taxon>
        <taxon>Chromadorea</taxon>
        <taxon>Rhabditida</taxon>
        <taxon>Tylenchina</taxon>
        <taxon>Panagrolaimomorpha</taxon>
        <taxon>Panagrolaimoidea</taxon>
        <taxon>Panagrolaimidae</taxon>
        <taxon>Panagrellus</taxon>
    </lineage>
</organism>
<dbReference type="AlphaFoldDB" id="A0A7E4UNC7"/>
<sequence length="79" mass="8595">MAHNHENERPTPHIPAVAASGYICMSLEAADFIHVIVGTSTSLYEGNYLPVGSSPLTPLWEGPPACQVFCYASRSWLAY</sequence>
<proteinExistence type="predicted"/>
<evidence type="ECO:0000313" key="2">
    <source>
        <dbReference type="WBParaSite" id="Pan_g10806.t1"/>
    </source>
</evidence>
<reference evidence="1" key="1">
    <citation type="journal article" date="2013" name="Genetics">
        <title>The draft genome and transcriptome of Panagrellus redivivus are shaped by the harsh demands of a free-living lifestyle.</title>
        <authorList>
            <person name="Srinivasan J."/>
            <person name="Dillman A.R."/>
            <person name="Macchietto M.G."/>
            <person name="Heikkinen L."/>
            <person name="Lakso M."/>
            <person name="Fracchia K.M."/>
            <person name="Antoshechkin I."/>
            <person name="Mortazavi A."/>
            <person name="Wong G."/>
            <person name="Sternberg P.W."/>
        </authorList>
    </citation>
    <scope>NUCLEOTIDE SEQUENCE [LARGE SCALE GENOMIC DNA]</scope>
    <source>
        <strain evidence="1">MT8872</strain>
    </source>
</reference>
<reference evidence="2" key="2">
    <citation type="submission" date="2020-10" db="UniProtKB">
        <authorList>
            <consortium name="WormBaseParasite"/>
        </authorList>
    </citation>
    <scope>IDENTIFICATION</scope>
</reference>
<evidence type="ECO:0000313" key="1">
    <source>
        <dbReference type="Proteomes" id="UP000492821"/>
    </source>
</evidence>
<keyword evidence="1" id="KW-1185">Reference proteome</keyword>
<name>A0A7E4UNC7_PANRE</name>
<protein>
    <submittedName>
        <fullName evidence="2">Uncharacterized protein</fullName>
    </submittedName>
</protein>
<accession>A0A7E4UNC7</accession>
<dbReference type="Proteomes" id="UP000492821">
    <property type="component" value="Unassembled WGS sequence"/>
</dbReference>
<dbReference type="WBParaSite" id="Pan_g10806.t1">
    <property type="protein sequence ID" value="Pan_g10806.t1"/>
    <property type="gene ID" value="Pan_g10806"/>
</dbReference>